<reference evidence="2 3" key="1">
    <citation type="submission" date="2021-06" db="EMBL/GenBank/DDBJ databases">
        <authorList>
            <person name="Palmer J.M."/>
        </authorList>
    </citation>
    <scope>NUCLEOTIDE SEQUENCE [LARGE SCALE GENOMIC DNA]</scope>
    <source>
        <strain evidence="3">if_2019</strain>
        <tissue evidence="2">Muscle</tissue>
    </source>
</reference>
<evidence type="ECO:0000313" key="2">
    <source>
        <dbReference type="EMBL" id="MEQ2256297.1"/>
    </source>
</evidence>
<feature type="region of interest" description="Disordered" evidence="1">
    <location>
        <begin position="78"/>
        <end position="105"/>
    </location>
</feature>
<evidence type="ECO:0000313" key="3">
    <source>
        <dbReference type="Proteomes" id="UP001482620"/>
    </source>
</evidence>
<name>A0ABV0VJ98_9TELE</name>
<accession>A0ABV0VJ98</accession>
<dbReference type="Proteomes" id="UP001482620">
    <property type="component" value="Unassembled WGS sequence"/>
</dbReference>
<keyword evidence="3" id="KW-1185">Reference proteome</keyword>
<organism evidence="2 3">
    <name type="scientific">Ilyodon furcidens</name>
    <name type="common">goldbreast splitfin</name>
    <dbReference type="NCBI Taxonomy" id="33524"/>
    <lineage>
        <taxon>Eukaryota</taxon>
        <taxon>Metazoa</taxon>
        <taxon>Chordata</taxon>
        <taxon>Craniata</taxon>
        <taxon>Vertebrata</taxon>
        <taxon>Euteleostomi</taxon>
        <taxon>Actinopterygii</taxon>
        <taxon>Neopterygii</taxon>
        <taxon>Teleostei</taxon>
        <taxon>Neoteleostei</taxon>
        <taxon>Acanthomorphata</taxon>
        <taxon>Ovalentaria</taxon>
        <taxon>Atherinomorphae</taxon>
        <taxon>Cyprinodontiformes</taxon>
        <taxon>Goodeidae</taxon>
        <taxon>Ilyodon</taxon>
    </lineage>
</organism>
<evidence type="ECO:0000256" key="1">
    <source>
        <dbReference type="SAM" id="MobiDB-lite"/>
    </source>
</evidence>
<gene>
    <name evidence="2" type="ORF">ILYODFUR_022877</name>
</gene>
<protein>
    <submittedName>
        <fullName evidence="2">Uncharacterized protein</fullName>
    </submittedName>
</protein>
<dbReference type="EMBL" id="JAHRIQ010106828">
    <property type="protein sequence ID" value="MEQ2256297.1"/>
    <property type="molecule type" value="Genomic_DNA"/>
</dbReference>
<comment type="caution">
    <text evidence="2">The sequence shown here is derived from an EMBL/GenBank/DDBJ whole genome shotgun (WGS) entry which is preliminary data.</text>
</comment>
<proteinExistence type="predicted"/>
<sequence length="148" mass="16138">MIFNLYFHLKGTLGPLSNCPVLLTLTLVQEWLNTRTVTVVAHCLGCLHGEEGAVLGLGGWAALLDGKLAARHPACPRRRSVAFPQQKQQRHRSAASSFTCSPELHPLVRTQSAAAAQSGRTDKDEQLEEQLLREIKGDNKAEDGQTGE</sequence>